<evidence type="ECO:0000313" key="3">
    <source>
        <dbReference type="Proteomes" id="UP000733744"/>
    </source>
</evidence>
<protein>
    <recommendedName>
        <fullName evidence="4">Lipoprotein</fullName>
    </recommendedName>
</protein>
<evidence type="ECO:0000256" key="1">
    <source>
        <dbReference type="SAM" id="SignalP"/>
    </source>
</evidence>
<feature type="chain" id="PRO_5046092834" description="Lipoprotein" evidence="1">
    <location>
        <begin position="23"/>
        <end position="150"/>
    </location>
</feature>
<dbReference type="RefSeq" id="WP_127030651.1">
    <property type="nucleotide sequence ID" value="NZ_RYFG02000094.1"/>
</dbReference>
<keyword evidence="3" id="KW-1185">Reference proteome</keyword>
<comment type="caution">
    <text evidence="2">The sequence shown here is derived from an EMBL/GenBank/DDBJ whole genome shotgun (WGS) entry which is preliminary data.</text>
</comment>
<proteinExistence type="predicted"/>
<gene>
    <name evidence="2" type="ORF">EKO24_010730</name>
</gene>
<accession>A0ABY3CA84</accession>
<evidence type="ECO:0008006" key="4">
    <source>
        <dbReference type="Google" id="ProtNLM"/>
    </source>
</evidence>
<dbReference type="Proteomes" id="UP000733744">
    <property type="component" value="Unassembled WGS sequence"/>
</dbReference>
<dbReference type="PROSITE" id="PS51257">
    <property type="entry name" value="PROKAR_LIPOPROTEIN"/>
    <property type="match status" value="1"/>
</dbReference>
<name>A0ABY3CA84_9GAMM</name>
<sequence length="150" mass="16256">MKKTTMTTALTTVLLLSGCACVSTEYKAFEGVQQAVIDGKGGTKTIVDGMEVWDGGEPPRKFKVLGFIEDNRGSSWWQSHTSSVRDDVVEKARNAGGDAVVKMNTQSQLAEFYKAGGSSVNIYGAYSSTAYYNAASGRNITRYAVIQYLK</sequence>
<keyword evidence="1" id="KW-0732">Signal</keyword>
<feature type="signal peptide" evidence="1">
    <location>
        <begin position="1"/>
        <end position="22"/>
    </location>
</feature>
<reference evidence="2 3" key="1">
    <citation type="journal article" date="2019" name="Antonie Van Leeuwenhoek">
        <title>Description of 'Ca. Methylobacter oryzae' KRF1, a novel species from the environmentally important Methylobacter clade 2.</title>
        <authorList>
            <person name="Khatri K."/>
            <person name="Mohite J.A."/>
            <person name="Pandit P.S."/>
            <person name="Bahulikar R."/>
            <person name="Rahalkar M.C."/>
        </authorList>
    </citation>
    <scope>NUCLEOTIDE SEQUENCE [LARGE SCALE GENOMIC DNA]</scope>
    <source>
        <strain evidence="2 3">KRF1</strain>
    </source>
</reference>
<evidence type="ECO:0000313" key="2">
    <source>
        <dbReference type="EMBL" id="TRW94880.1"/>
    </source>
</evidence>
<organism evidence="2 3">
    <name type="scientific">Candidatus Methylobacter oryzae</name>
    <dbReference type="NCBI Taxonomy" id="2497749"/>
    <lineage>
        <taxon>Bacteria</taxon>
        <taxon>Pseudomonadati</taxon>
        <taxon>Pseudomonadota</taxon>
        <taxon>Gammaproteobacteria</taxon>
        <taxon>Methylococcales</taxon>
        <taxon>Methylococcaceae</taxon>
        <taxon>Methylobacter</taxon>
    </lineage>
</organism>
<dbReference type="EMBL" id="RYFG02000094">
    <property type="protein sequence ID" value="TRW94880.1"/>
    <property type="molecule type" value="Genomic_DNA"/>
</dbReference>